<dbReference type="CDD" id="cd00584">
    <property type="entry name" value="Prefoldin_alpha"/>
    <property type="match status" value="1"/>
</dbReference>
<dbReference type="GeneID" id="42798004"/>
<dbReference type="InterPro" id="IPR004127">
    <property type="entry name" value="Prefoldin_subunit_alpha"/>
</dbReference>
<comment type="subcellular location">
    <subcellularLocation>
        <location evidence="5">Cytoplasm</location>
    </subcellularLocation>
</comment>
<dbReference type="InterPro" id="IPR009053">
    <property type="entry name" value="Prefoldin"/>
</dbReference>
<evidence type="ECO:0000256" key="4">
    <source>
        <dbReference type="ARBA" id="ARBA00025077"/>
    </source>
</evidence>
<comment type="similarity">
    <text evidence="1">Belongs to the prefoldin subunit alpha family.</text>
</comment>
<evidence type="ECO:0000313" key="8">
    <source>
        <dbReference type="Proteomes" id="UP000423396"/>
    </source>
</evidence>
<evidence type="ECO:0000256" key="2">
    <source>
        <dbReference type="ARBA" id="ARBA00011716"/>
    </source>
</evidence>
<sequence length="148" mass="16470">MSEREQSGQIAIDVGALYQQAVELKEYIDTLQKTLTEVLDSIESVKSSKSAIDEIGKGNQEYIMIGDRKGNVMFKVSNINNVKVIVHLGMQYFIEVDPQTAKKILDDKEKELNDYSKALQAELAKSIEAYNQLAQVLSAIQAQAQTGE</sequence>
<proteinExistence type="inferred from homology"/>
<accession>A0A650CMQ6</accession>
<dbReference type="HAMAP" id="MF_00308">
    <property type="entry name" value="PfdA"/>
    <property type="match status" value="1"/>
</dbReference>
<keyword evidence="3 5" id="KW-0143">Chaperone</keyword>
<name>A0A650CMQ6_9CREN</name>
<evidence type="ECO:0000256" key="6">
    <source>
        <dbReference type="NCBIfam" id="TIGR00293"/>
    </source>
</evidence>
<dbReference type="AlphaFoldDB" id="A0A650CMQ6"/>
<dbReference type="InterPro" id="IPR011599">
    <property type="entry name" value="PFD_alpha_archaea"/>
</dbReference>
<dbReference type="GO" id="GO:0016272">
    <property type="term" value="C:prefoldin complex"/>
    <property type="evidence" value="ECO:0007669"/>
    <property type="project" value="UniProtKB-UniRule"/>
</dbReference>
<dbReference type="KEGG" id="sazo:D1868_02990"/>
<dbReference type="OrthoDB" id="19084at2157"/>
<dbReference type="NCBIfam" id="TIGR00293">
    <property type="entry name" value="prefoldin subunit alpha"/>
    <property type="match status" value="1"/>
</dbReference>
<dbReference type="GO" id="GO:0051082">
    <property type="term" value="F:unfolded protein binding"/>
    <property type="evidence" value="ECO:0007669"/>
    <property type="project" value="UniProtKB-UniRule"/>
</dbReference>
<gene>
    <name evidence="5" type="primary">pfdA</name>
    <name evidence="7" type="ORF">D1868_02990</name>
</gene>
<keyword evidence="8" id="KW-1185">Reference proteome</keyword>
<dbReference type="Pfam" id="PF02996">
    <property type="entry name" value="Prefoldin"/>
    <property type="match status" value="1"/>
</dbReference>
<comment type="subunit">
    <text evidence="2 5">Heterohexamer of two alpha and four beta subunits.</text>
</comment>
<dbReference type="Proteomes" id="UP000423396">
    <property type="component" value="Chromosome"/>
</dbReference>
<evidence type="ECO:0000313" key="7">
    <source>
        <dbReference type="EMBL" id="QGR19048.1"/>
    </source>
</evidence>
<comment type="function">
    <text evidence="4 5">Molecular chaperone capable of stabilizing a range of proteins. Seems to fulfill an ATP-independent, HSP70-like function in archaeal de novo protein folding.</text>
</comment>
<dbReference type="SUPFAM" id="SSF46579">
    <property type="entry name" value="Prefoldin"/>
    <property type="match status" value="1"/>
</dbReference>
<protein>
    <recommendedName>
        <fullName evidence="5 6">Prefoldin subunit alpha</fullName>
    </recommendedName>
    <alternativeName>
        <fullName evidence="5">GimC subunit alpha</fullName>
    </alternativeName>
</protein>
<reference evidence="7 8" key="1">
    <citation type="submission" date="2019-10" db="EMBL/GenBank/DDBJ databases">
        <title>Genome Sequences from Six Type Strain Members of the Archaeal Family Sulfolobaceae: Acidianus ambivalens, Acidianus infernus, Metallosphaera prunae, Stygiolobus azoricus, Sulfolobus metallicus, and Sulfurisphaera ohwakuensis.</title>
        <authorList>
            <person name="Counts J.A."/>
            <person name="Kelly R.M."/>
        </authorList>
    </citation>
    <scope>NUCLEOTIDE SEQUENCE [LARGE SCALE GENOMIC DNA]</scope>
    <source>
        <strain evidence="7 8">FC6</strain>
    </source>
</reference>
<dbReference type="GO" id="GO:0005737">
    <property type="term" value="C:cytoplasm"/>
    <property type="evidence" value="ECO:0007669"/>
    <property type="project" value="UniProtKB-SubCell"/>
</dbReference>
<evidence type="ECO:0000256" key="3">
    <source>
        <dbReference type="ARBA" id="ARBA00023186"/>
    </source>
</evidence>
<keyword evidence="5" id="KW-0963">Cytoplasm</keyword>
<dbReference type="GO" id="GO:0006457">
    <property type="term" value="P:protein folding"/>
    <property type="evidence" value="ECO:0007669"/>
    <property type="project" value="UniProtKB-UniRule"/>
</dbReference>
<dbReference type="EMBL" id="CP045483">
    <property type="protein sequence ID" value="QGR19048.1"/>
    <property type="molecule type" value="Genomic_DNA"/>
</dbReference>
<evidence type="ECO:0000256" key="1">
    <source>
        <dbReference type="ARBA" id="ARBA00010048"/>
    </source>
</evidence>
<dbReference type="RefSeq" id="WP_156005414.1">
    <property type="nucleotide sequence ID" value="NZ_CP045483.1"/>
</dbReference>
<comment type="similarity">
    <text evidence="5">Belongs to the prefoldin alpha subunit family.</text>
</comment>
<dbReference type="Gene3D" id="1.10.287.370">
    <property type="match status" value="1"/>
</dbReference>
<evidence type="ECO:0000256" key="5">
    <source>
        <dbReference type="HAMAP-Rule" id="MF_00308"/>
    </source>
</evidence>
<organism evidence="7 8">
    <name type="scientific">Stygiolobus azoricus</name>
    <dbReference type="NCBI Taxonomy" id="41675"/>
    <lineage>
        <taxon>Archaea</taxon>
        <taxon>Thermoproteota</taxon>
        <taxon>Thermoprotei</taxon>
        <taxon>Sulfolobales</taxon>
        <taxon>Sulfolobaceae</taxon>
        <taxon>Stygiolobus</taxon>
    </lineage>
</organism>